<organism evidence="2 3">
    <name type="scientific">Roseibium aggregatum</name>
    <dbReference type="NCBI Taxonomy" id="187304"/>
    <lineage>
        <taxon>Bacteria</taxon>
        <taxon>Pseudomonadati</taxon>
        <taxon>Pseudomonadota</taxon>
        <taxon>Alphaproteobacteria</taxon>
        <taxon>Hyphomicrobiales</taxon>
        <taxon>Stappiaceae</taxon>
        <taxon>Roseibium</taxon>
    </lineage>
</organism>
<dbReference type="Proteomes" id="UP000048926">
    <property type="component" value="Unassembled WGS sequence"/>
</dbReference>
<dbReference type="GO" id="GO:0005975">
    <property type="term" value="P:carbohydrate metabolic process"/>
    <property type="evidence" value="ECO:0007669"/>
    <property type="project" value="InterPro"/>
</dbReference>
<evidence type="ECO:0000313" key="3">
    <source>
        <dbReference type="Proteomes" id="UP000048926"/>
    </source>
</evidence>
<keyword evidence="3" id="KW-1185">Reference proteome</keyword>
<protein>
    <submittedName>
        <fullName evidence="2">Divergent polysaccharide deacetylase</fullName>
    </submittedName>
</protein>
<sequence>MSSEDLTAPLGMGKRRLVRLPFGLIGVGILSVILTSTLVWITVVDDPLGGEPVAVLPLDAIVEGVTSQDIEVVEIRPGINGDLGPNLRPESSKDLLGPRYDMVMRPDGLGPEAPVTGLSINPDSRVSERSDFGFLPKVSDAGIRPLDAYSRPIVREFTSIPKIAVIVTGLGLSETGTQNAITRLPADTTFALAPYGEDLDLWMQQARTKGHELLLQLPLEPFDFPDNDPGPHTLLVSLRPNEMMDRLGFLLTRATNYVGVIPEMGARFTATKPSMEFLLEKLKARGLMFADNGTSSRSIADDVSKEMRVPFSGVDVVLDEVPREDDINAKLLQLESVARARGVAVATASALPVTVRQLEKWVQDLEERGLQLVPVSATIDR</sequence>
<accession>A0A0M6Y7P1</accession>
<keyword evidence="1" id="KW-0812">Transmembrane</keyword>
<evidence type="ECO:0000256" key="1">
    <source>
        <dbReference type="SAM" id="Phobius"/>
    </source>
</evidence>
<dbReference type="AlphaFoldDB" id="A0A0M6Y7P1"/>
<evidence type="ECO:0000313" key="2">
    <source>
        <dbReference type="EMBL" id="CTQ45287.1"/>
    </source>
</evidence>
<dbReference type="PANTHER" id="PTHR30105">
    <property type="entry name" value="UNCHARACTERIZED YIBQ-RELATED"/>
    <property type="match status" value="1"/>
</dbReference>
<dbReference type="EMBL" id="CXST01000002">
    <property type="protein sequence ID" value="CTQ45287.1"/>
    <property type="molecule type" value="Genomic_DNA"/>
</dbReference>
<dbReference type="CDD" id="cd10936">
    <property type="entry name" value="CE4_DAC2"/>
    <property type="match status" value="1"/>
</dbReference>
<dbReference type="STRING" id="187304.B0E33_04665"/>
<proteinExistence type="predicted"/>
<dbReference type="RefSeq" id="WP_208984457.1">
    <property type="nucleotide sequence ID" value="NZ_CP045617.1"/>
</dbReference>
<dbReference type="Pfam" id="PF04748">
    <property type="entry name" value="Polysacc_deac_2"/>
    <property type="match status" value="1"/>
</dbReference>
<dbReference type="InterPro" id="IPR006837">
    <property type="entry name" value="Divergent_DAC"/>
</dbReference>
<dbReference type="Gene3D" id="3.20.20.370">
    <property type="entry name" value="Glycoside hydrolase/deacetylase"/>
    <property type="match status" value="1"/>
</dbReference>
<keyword evidence="1" id="KW-0472">Membrane</keyword>
<dbReference type="PANTHER" id="PTHR30105:SF2">
    <property type="entry name" value="DIVERGENT POLYSACCHARIDE DEACETYLASE SUPERFAMILY"/>
    <property type="match status" value="1"/>
</dbReference>
<feature type="transmembrane region" description="Helical" evidence="1">
    <location>
        <begin position="20"/>
        <end position="43"/>
    </location>
</feature>
<gene>
    <name evidence="2" type="ORF">LAL4801_03736</name>
</gene>
<dbReference type="InterPro" id="IPR011330">
    <property type="entry name" value="Glyco_hydro/deAcase_b/a-brl"/>
</dbReference>
<reference evidence="3" key="1">
    <citation type="submission" date="2015-07" db="EMBL/GenBank/DDBJ databases">
        <authorList>
            <person name="Rodrigo-Torres Lidia"/>
            <person name="Arahal R.David."/>
        </authorList>
    </citation>
    <scope>NUCLEOTIDE SEQUENCE [LARGE SCALE GENOMIC DNA]</scope>
    <source>
        <strain evidence="3">CECT 4801</strain>
    </source>
</reference>
<dbReference type="SUPFAM" id="SSF88713">
    <property type="entry name" value="Glycoside hydrolase/deacetylase"/>
    <property type="match status" value="1"/>
</dbReference>
<name>A0A0M6Y7P1_9HYPH</name>
<keyword evidence="1" id="KW-1133">Transmembrane helix</keyword>